<sequence length="258" mass="29358">RIYLMFCLISTVSSQAPCIDYSAVCVPAQAMQRGCHCALIRPGQEGAARDALQQKFGRRKRDAFDDLKFSILKQNGTDELNRFFPVGESAPAGVDNNVFARINTQVHAALMTVPKNLVNDVLNMQADWLSPEARHQLLNCGQPRCEVVGQTQDLIGDANPTRQDRKFRVARAVRYDIDGDDSLIAFSSATSDFFLNKQLVQWEERKCKRRWLIKKCKNIPRSREDLRVFDDATRNNWLNHVNSEMVGKFRINNANLLV</sequence>
<keyword evidence="2" id="KW-1185">Reference proteome</keyword>
<feature type="non-terminal residue" evidence="1">
    <location>
        <position position="1"/>
    </location>
</feature>
<comment type="caution">
    <text evidence="1">The sequence shown here is derived from an EMBL/GenBank/DDBJ whole genome shotgun (WGS) entry which is preliminary data.</text>
</comment>
<evidence type="ECO:0000313" key="1">
    <source>
        <dbReference type="EMBL" id="GMS80787.1"/>
    </source>
</evidence>
<proteinExistence type="predicted"/>
<name>A0AAV5SBU0_9BILA</name>
<dbReference type="AlphaFoldDB" id="A0AAV5SBU0"/>
<gene>
    <name evidence="1" type="ORF">PENTCL1PPCAC_2962</name>
</gene>
<protein>
    <submittedName>
        <fullName evidence="1">Uncharacterized protein</fullName>
    </submittedName>
</protein>
<reference evidence="1" key="1">
    <citation type="submission" date="2023-10" db="EMBL/GenBank/DDBJ databases">
        <title>Genome assembly of Pristionchus species.</title>
        <authorList>
            <person name="Yoshida K."/>
            <person name="Sommer R.J."/>
        </authorList>
    </citation>
    <scope>NUCLEOTIDE SEQUENCE</scope>
    <source>
        <strain evidence="1">RS0144</strain>
    </source>
</reference>
<dbReference type="EMBL" id="BTSX01000001">
    <property type="protein sequence ID" value="GMS80787.1"/>
    <property type="molecule type" value="Genomic_DNA"/>
</dbReference>
<evidence type="ECO:0000313" key="2">
    <source>
        <dbReference type="Proteomes" id="UP001432027"/>
    </source>
</evidence>
<accession>A0AAV5SBU0</accession>
<dbReference type="Proteomes" id="UP001432027">
    <property type="component" value="Unassembled WGS sequence"/>
</dbReference>
<organism evidence="1 2">
    <name type="scientific">Pristionchus entomophagus</name>
    <dbReference type="NCBI Taxonomy" id="358040"/>
    <lineage>
        <taxon>Eukaryota</taxon>
        <taxon>Metazoa</taxon>
        <taxon>Ecdysozoa</taxon>
        <taxon>Nematoda</taxon>
        <taxon>Chromadorea</taxon>
        <taxon>Rhabditida</taxon>
        <taxon>Rhabditina</taxon>
        <taxon>Diplogasteromorpha</taxon>
        <taxon>Diplogasteroidea</taxon>
        <taxon>Neodiplogasteridae</taxon>
        <taxon>Pristionchus</taxon>
    </lineage>
</organism>